<keyword evidence="3 5" id="KW-0853">WD repeat</keyword>
<dbReference type="InterPro" id="IPR045227">
    <property type="entry name" value="WDR18/Ipi3/RID3"/>
</dbReference>
<accession>A0AAE8MTV5</accession>
<organism evidence="8 9">
    <name type="scientific">Cephalotrichum gorgonifer</name>
    <dbReference type="NCBI Taxonomy" id="2041049"/>
    <lineage>
        <taxon>Eukaryota</taxon>
        <taxon>Fungi</taxon>
        <taxon>Dikarya</taxon>
        <taxon>Ascomycota</taxon>
        <taxon>Pezizomycotina</taxon>
        <taxon>Sordariomycetes</taxon>
        <taxon>Hypocreomycetidae</taxon>
        <taxon>Microascales</taxon>
        <taxon>Microascaceae</taxon>
        <taxon>Cephalotrichum</taxon>
    </lineage>
</organism>
<dbReference type="InterPro" id="IPR036322">
    <property type="entry name" value="WD40_repeat_dom_sf"/>
</dbReference>
<dbReference type="GO" id="GO:0006261">
    <property type="term" value="P:DNA-templated DNA replication"/>
    <property type="evidence" value="ECO:0007669"/>
    <property type="project" value="TreeGrafter"/>
</dbReference>
<dbReference type="Gene3D" id="2.130.10.10">
    <property type="entry name" value="YVTN repeat-like/Quinoprotein amine dehydrogenase"/>
    <property type="match status" value="2"/>
</dbReference>
<dbReference type="InterPro" id="IPR015943">
    <property type="entry name" value="WD40/YVTN_repeat-like_dom_sf"/>
</dbReference>
<dbReference type="Proteomes" id="UP001187682">
    <property type="component" value="Unassembled WGS sequence"/>
</dbReference>
<comment type="caution">
    <text evidence="8">The sequence shown here is derived from an EMBL/GenBank/DDBJ whole genome shotgun (WGS) entry which is preliminary data.</text>
</comment>
<keyword evidence="4" id="KW-0677">Repeat</keyword>
<comment type="subcellular location">
    <subcellularLocation>
        <location evidence="6">Nucleus</location>
    </subcellularLocation>
</comment>
<evidence type="ECO:0000256" key="2">
    <source>
        <dbReference type="ARBA" id="ARBA00010143"/>
    </source>
</evidence>
<dbReference type="FunFam" id="2.130.10.10:FF:000929">
    <property type="entry name" value="Ribosomal assembly complex component Ipi3"/>
    <property type="match status" value="1"/>
</dbReference>
<proteinExistence type="inferred from homology"/>
<evidence type="ECO:0000313" key="8">
    <source>
        <dbReference type="EMBL" id="SPO00050.1"/>
    </source>
</evidence>
<evidence type="ECO:0000256" key="1">
    <source>
        <dbReference type="ARBA" id="ARBA00002355"/>
    </source>
</evidence>
<evidence type="ECO:0000256" key="6">
    <source>
        <dbReference type="RuleBase" id="RU369067"/>
    </source>
</evidence>
<dbReference type="PANTHER" id="PTHR18763">
    <property type="entry name" value="WD-REPEAT PROTEIN 18"/>
    <property type="match status" value="1"/>
</dbReference>
<keyword evidence="6" id="KW-0698">rRNA processing</keyword>
<keyword evidence="6" id="KW-0539">Nucleus</keyword>
<reference evidence="8" key="1">
    <citation type="submission" date="2018-03" db="EMBL/GenBank/DDBJ databases">
        <authorList>
            <person name="Guldener U."/>
        </authorList>
    </citation>
    <scope>NUCLEOTIDE SEQUENCE</scope>
</reference>
<comment type="similarity">
    <text evidence="2 6">Belongs to the WD repeat IPI3/WDR18 family.</text>
</comment>
<name>A0AAE8MTV5_9PEZI</name>
<feature type="region of interest" description="Disordered" evidence="7">
    <location>
        <begin position="395"/>
        <end position="416"/>
    </location>
</feature>
<feature type="repeat" description="WD" evidence="5">
    <location>
        <begin position="171"/>
        <end position="216"/>
    </location>
</feature>
<sequence length="446" mass="47755">MLSETFFASVGGPPLASRTEVAKDVGIYSYELNPALSLKSTFKKSSTSPNCLAVSETHVFAGQKDKAHVHVYSRAKGNQEALIPFPEKITSLALTEDVLLIGTAQGRLTLWELCTGRQVTTPPCHVQAVTCLAATPYHVLTGSDDSNVHVWALPHLLDLDARADHEPEQTLSNHRAAVTSVVVSKSTNPETSICISASKDKTCIIWNYRTGEALRTLLFQSAPLCMSLDSCARAVFAATEDGSVFAVEMFGDKALLGPRSEGLSSAAVQVTAPLGVVDPEDGPACCIATSFDGTALVTGHSKGKIFQWSLGGDGHPTRLADLNASVNNVVFTPLLSETRTSSLQTVVKPTRAERQYTFTAQLETSLAPETRFSGMMNTMGFPSDVLEAAVLAQQQPAPTAEGAKGGAQEGGESTEELWKIINEQRELQQLTFRKFAEANKSQNPEA</sequence>
<evidence type="ECO:0000256" key="5">
    <source>
        <dbReference type="PROSITE-ProRule" id="PRU00221"/>
    </source>
</evidence>
<evidence type="ECO:0000256" key="3">
    <source>
        <dbReference type="ARBA" id="ARBA00022574"/>
    </source>
</evidence>
<comment type="function">
    <text evidence="1 6">Component of the RIX1 complex required for processing of ITS2 sequences from 35S pre-rRNA.</text>
</comment>
<dbReference type="Pfam" id="PF00400">
    <property type="entry name" value="WD40"/>
    <property type="match status" value="2"/>
</dbReference>
<dbReference type="PROSITE" id="PS50082">
    <property type="entry name" value="WD_REPEATS_2"/>
    <property type="match status" value="1"/>
</dbReference>
<protein>
    <recommendedName>
        <fullName evidence="6">Pre-rRNA-processing protein IPI3</fullName>
    </recommendedName>
</protein>
<evidence type="ECO:0000313" key="9">
    <source>
        <dbReference type="Proteomes" id="UP001187682"/>
    </source>
</evidence>
<dbReference type="SUPFAM" id="SSF50978">
    <property type="entry name" value="WD40 repeat-like"/>
    <property type="match status" value="1"/>
</dbReference>
<dbReference type="InterPro" id="IPR001680">
    <property type="entry name" value="WD40_rpt"/>
</dbReference>
<gene>
    <name evidence="8" type="ORF">DNG_02902</name>
</gene>
<dbReference type="AlphaFoldDB" id="A0AAE8MTV5"/>
<evidence type="ECO:0000256" key="4">
    <source>
        <dbReference type="ARBA" id="ARBA00022737"/>
    </source>
</evidence>
<keyword evidence="9" id="KW-1185">Reference proteome</keyword>
<dbReference type="SMART" id="SM00320">
    <property type="entry name" value="WD40"/>
    <property type="match status" value="5"/>
</dbReference>
<dbReference type="GO" id="GO:0006364">
    <property type="term" value="P:rRNA processing"/>
    <property type="evidence" value="ECO:0007669"/>
    <property type="project" value="UniProtKB-UniRule"/>
</dbReference>
<dbReference type="EMBL" id="ONZQ02000003">
    <property type="protein sequence ID" value="SPO00050.1"/>
    <property type="molecule type" value="Genomic_DNA"/>
</dbReference>
<comment type="subunit">
    <text evidence="6">Component of the RIX1 complex, composed of IPI1, RIX1/IPI2 and IPI3 in a 1:2:2 stoichiometry. The complex interacts (via RIX1) with MDN1 (via its hexameric AAA ATPase ring) and the pre-60S ribosome particles.</text>
</comment>
<evidence type="ECO:0000256" key="7">
    <source>
        <dbReference type="SAM" id="MobiDB-lite"/>
    </source>
</evidence>
<dbReference type="PANTHER" id="PTHR18763:SF0">
    <property type="entry name" value="WD REPEAT-CONTAINING PROTEIN 18"/>
    <property type="match status" value="1"/>
</dbReference>
<dbReference type="GO" id="GO:0120330">
    <property type="term" value="C:rixosome complex"/>
    <property type="evidence" value="ECO:0007669"/>
    <property type="project" value="UniProtKB-UniRule"/>
</dbReference>
<dbReference type="GO" id="GO:0005656">
    <property type="term" value="C:nuclear pre-replicative complex"/>
    <property type="evidence" value="ECO:0007669"/>
    <property type="project" value="TreeGrafter"/>
</dbReference>